<comment type="caution">
    <text evidence="27">The sequence shown here is derived from an EMBL/GenBank/DDBJ whole genome shotgun (WGS) entry which is preliminary data.</text>
</comment>
<keyword evidence="5 23" id="KW-1003">Cell membrane</keyword>
<evidence type="ECO:0000256" key="14">
    <source>
        <dbReference type="ARBA" id="ARBA00022833"/>
    </source>
</evidence>
<dbReference type="GO" id="GO:0007224">
    <property type="term" value="P:smoothened signaling pathway"/>
    <property type="evidence" value="ECO:0007669"/>
    <property type="project" value="TreeGrafter"/>
</dbReference>
<dbReference type="Gene3D" id="2.170.16.10">
    <property type="entry name" value="Hedgehog/Intein (Hint) domain"/>
    <property type="match status" value="1"/>
</dbReference>
<dbReference type="AlphaFoldDB" id="A0A553PV34"/>
<dbReference type="GO" id="GO:0005789">
    <property type="term" value="C:endoplasmic reticulum membrane"/>
    <property type="evidence" value="ECO:0007669"/>
    <property type="project" value="UniProtKB-SubCell"/>
</dbReference>
<evidence type="ECO:0000313" key="28">
    <source>
        <dbReference type="Proteomes" id="UP000316079"/>
    </source>
</evidence>
<keyword evidence="8" id="KW-0808">Transferase</keyword>
<dbReference type="InterPro" id="IPR001657">
    <property type="entry name" value="Hedgehog"/>
</dbReference>
<evidence type="ECO:0000256" key="15">
    <source>
        <dbReference type="ARBA" id="ARBA00022837"/>
    </source>
</evidence>
<feature type="domain" description="Hint" evidence="25">
    <location>
        <begin position="436"/>
        <end position="480"/>
    </location>
</feature>
<keyword evidence="11 23" id="KW-0378">Hydrolase</keyword>
<dbReference type="GO" id="GO:0005113">
    <property type="term" value="F:patched binding"/>
    <property type="evidence" value="ECO:0007669"/>
    <property type="project" value="TreeGrafter"/>
</dbReference>
<dbReference type="PROSITE" id="PS50817">
    <property type="entry name" value="INTEIN_N_TER"/>
    <property type="match status" value="1"/>
</dbReference>
<keyword evidence="7 23" id="KW-0645">Protease</keyword>
<dbReference type="SUPFAM" id="SSF55166">
    <property type="entry name" value="Hedgehog/DD-peptidase"/>
    <property type="match status" value="2"/>
</dbReference>
<comment type="subcellular location">
    <subcellularLocation>
        <location evidence="1">Endoplasmic reticulum membrane</location>
    </subcellularLocation>
    <subcellularLocation>
        <location evidence="2">Secreted</location>
    </subcellularLocation>
</comment>
<dbReference type="CDD" id="cd00081">
    <property type="entry name" value="Hint"/>
    <property type="match status" value="1"/>
</dbReference>
<evidence type="ECO:0000256" key="23">
    <source>
        <dbReference type="RuleBase" id="RU280812"/>
    </source>
</evidence>
<accession>A0A553PV34</accession>
<evidence type="ECO:0000259" key="26">
    <source>
        <dbReference type="SMART" id="SM00306"/>
    </source>
</evidence>
<dbReference type="FunFam" id="3.30.1380.10:FF:000005">
    <property type="entry name" value="Sonic hedgehog signaling molecule"/>
    <property type="match status" value="1"/>
</dbReference>
<dbReference type="GO" id="GO:0001708">
    <property type="term" value="P:cell fate specification"/>
    <property type="evidence" value="ECO:0007669"/>
    <property type="project" value="TreeGrafter"/>
</dbReference>
<dbReference type="InterPro" id="IPR001767">
    <property type="entry name" value="Hedgehog_Hint"/>
</dbReference>
<proteinExistence type="inferred from homology"/>
<keyword evidence="13 23" id="KW-0256">Endoplasmic reticulum</keyword>
<dbReference type="FunFam" id="2.170.16.10:FF:000001">
    <property type="entry name" value="Indian hedgehog"/>
    <property type="match status" value="1"/>
</dbReference>
<dbReference type="Gene3D" id="3.30.1380.10">
    <property type="match status" value="2"/>
</dbReference>
<sequence>MRLPVVFGLLVGCALIFAPVNEGCGPGRGHGKRRPPKKLTPLNYKQFSPNVAEKTLGASGRTEGKITRNSERFKELTPNYNPDIIFKDEENTGADRLMTQVSGSCEREARTDFTRSPFARFQLRAPASIHLQSSQGDRLLTAACPLELIKERRCKDKLNSLAISVMNMWPGVKLRVTEGWDEDGNHFEDSLHYEGRAVDITTSDRDRNKYGMLARLAVEAGFDWVYYESKAHIHCSVKSARDTFEKHFSYLSDRACKHKLRLLSASALSMFSVARSAHSTLIEGVLQLTEEDGTLLSPFSDLLSKAVLSLGLEHSVAAKTGGCFPSSALVHLEDGSMKTMDSLHPGEKVLASSESDGSGVLIYSEVMAFLDRDPSARKHFYAIETDSGARLSLTAAHLLFVSEGNCSGLAANRKLQSVFASDVLPGQCVLSTRAAGQQGRLTRVTRIQIEEDKGVFAPLTRHGTVVVNGVLSSCYAAVEQQWLAHWAFGPLRVLYNWGGPIGQQAMGIHWYSHLLHWIGTQVLDPSEFHPWSMVHTDR</sequence>
<evidence type="ECO:0000256" key="17">
    <source>
        <dbReference type="ARBA" id="ARBA00023136"/>
    </source>
</evidence>
<dbReference type="STRING" id="623744.A0A553PV34"/>
<dbReference type="SUPFAM" id="SSF51294">
    <property type="entry name" value="Hedgehog/intein (Hint) domain"/>
    <property type="match status" value="1"/>
</dbReference>
<evidence type="ECO:0000256" key="21">
    <source>
        <dbReference type="ARBA" id="ARBA00046976"/>
    </source>
</evidence>
<keyword evidence="6" id="KW-0964">Secreted</keyword>
<dbReference type="GO" id="GO:0016539">
    <property type="term" value="P:intein-mediated protein splicing"/>
    <property type="evidence" value="ECO:0007669"/>
    <property type="project" value="InterPro"/>
</dbReference>
<dbReference type="GO" id="GO:0005886">
    <property type="term" value="C:plasma membrane"/>
    <property type="evidence" value="ECO:0007669"/>
    <property type="project" value="UniProtKB-SubCell"/>
</dbReference>
<comment type="subunit">
    <text evidence="20">Multimer.</text>
</comment>
<protein>
    <recommendedName>
        <fullName evidence="23">Hedgehog protein</fullName>
    </recommendedName>
</protein>
<dbReference type="InterPro" id="IPR003586">
    <property type="entry name" value="Hint_dom_C"/>
</dbReference>
<dbReference type="SMART" id="SM00306">
    <property type="entry name" value="HintN"/>
    <property type="match status" value="1"/>
</dbReference>
<feature type="signal peptide" evidence="24">
    <location>
        <begin position="1"/>
        <end position="23"/>
    </location>
</feature>
<evidence type="ECO:0000256" key="5">
    <source>
        <dbReference type="ARBA" id="ARBA00022475"/>
    </source>
</evidence>
<evidence type="ECO:0000259" key="25">
    <source>
        <dbReference type="SMART" id="SM00305"/>
    </source>
</evidence>
<comment type="subunit">
    <text evidence="21">Interacts with BOC and CDON. Interacts with PTCH1. Interacts with glypican GPC3.</text>
</comment>
<dbReference type="GO" id="GO:0005615">
    <property type="term" value="C:extracellular space"/>
    <property type="evidence" value="ECO:0007669"/>
    <property type="project" value="TreeGrafter"/>
</dbReference>
<evidence type="ECO:0000256" key="19">
    <source>
        <dbReference type="ARBA" id="ARBA00023288"/>
    </source>
</evidence>
<comment type="function">
    <molecule>Protein hedgehog N-product</molecule>
    <text evidence="23">The dually lipidated hedgehog protein N-product is a morphogen which is essential for a variety of patterning events during development.</text>
</comment>
<evidence type="ECO:0000256" key="20">
    <source>
        <dbReference type="ARBA" id="ARBA00034131"/>
    </source>
</evidence>
<evidence type="ECO:0000256" key="9">
    <source>
        <dbReference type="ARBA" id="ARBA00022723"/>
    </source>
</evidence>
<dbReference type="InterPro" id="IPR006141">
    <property type="entry name" value="Intein_N"/>
</dbReference>
<dbReference type="GO" id="GO:0010468">
    <property type="term" value="P:regulation of gene expression"/>
    <property type="evidence" value="ECO:0007669"/>
    <property type="project" value="TreeGrafter"/>
</dbReference>
<dbReference type="OrthoDB" id="5212at2759"/>
<comment type="subcellular location">
    <molecule>Sonic hedgehog protein</molecule>
    <subcellularLocation>
        <location evidence="23">Endoplasmic reticulum membrane</location>
    </subcellularLocation>
    <subcellularLocation>
        <location evidence="23">Golgi apparatus membrane</location>
    </subcellularLocation>
</comment>
<feature type="chain" id="PRO_5021732799" description="Hedgehog protein" evidence="24">
    <location>
        <begin position="24"/>
        <end position="538"/>
    </location>
</feature>
<dbReference type="GO" id="GO:0016740">
    <property type="term" value="F:transferase activity"/>
    <property type="evidence" value="ECO:0007669"/>
    <property type="project" value="UniProtKB-KW"/>
</dbReference>
<keyword evidence="28" id="KW-1185">Reference proteome</keyword>
<evidence type="ECO:0000256" key="1">
    <source>
        <dbReference type="ARBA" id="ARBA00004586"/>
    </source>
</evidence>
<evidence type="ECO:0000256" key="10">
    <source>
        <dbReference type="ARBA" id="ARBA00022729"/>
    </source>
</evidence>
<dbReference type="InterPro" id="IPR009045">
    <property type="entry name" value="Zn_M74/Hedgehog-like"/>
</dbReference>
<evidence type="ECO:0000313" key="27">
    <source>
        <dbReference type="EMBL" id="TRY81514.1"/>
    </source>
</evidence>
<evidence type="ECO:0000256" key="6">
    <source>
        <dbReference type="ARBA" id="ARBA00022525"/>
    </source>
</evidence>
<evidence type="ECO:0000256" key="7">
    <source>
        <dbReference type="ARBA" id="ARBA00022670"/>
    </source>
</evidence>
<comment type="similarity">
    <text evidence="3 23">Belongs to the hedgehog family.</text>
</comment>
<dbReference type="EMBL" id="SRMA01026621">
    <property type="protein sequence ID" value="TRY81514.1"/>
    <property type="molecule type" value="Genomic_DNA"/>
</dbReference>
<keyword evidence="10 23" id="KW-0732">Signal</keyword>
<feature type="domain" description="Hint" evidence="26">
    <location>
        <begin position="321"/>
        <end position="433"/>
    </location>
</feature>
<dbReference type="GO" id="GO:0016540">
    <property type="term" value="P:protein autoprocessing"/>
    <property type="evidence" value="ECO:0007669"/>
    <property type="project" value="InterPro"/>
</dbReference>
<keyword evidence="9" id="KW-0479">Metal-binding</keyword>
<evidence type="ECO:0000256" key="24">
    <source>
        <dbReference type="SAM" id="SignalP"/>
    </source>
</evidence>
<evidence type="ECO:0000256" key="8">
    <source>
        <dbReference type="ARBA" id="ARBA00022679"/>
    </source>
</evidence>
<dbReference type="SMART" id="SM00305">
    <property type="entry name" value="HintC"/>
    <property type="match status" value="1"/>
</dbReference>
<keyword evidence="19" id="KW-0449">Lipoprotein</keyword>
<keyword evidence="14" id="KW-0862">Zinc</keyword>
<dbReference type="GO" id="GO:0008233">
    <property type="term" value="F:peptidase activity"/>
    <property type="evidence" value="ECO:0007669"/>
    <property type="project" value="UniProtKB-UniRule"/>
</dbReference>
<evidence type="ECO:0000256" key="11">
    <source>
        <dbReference type="ARBA" id="ARBA00022801"/>
    </source>
</evidence>
<dbReference type="Pfam" id="PF01085">
    <property type="entry name" value="HH_signal"/>
    <property type="match status" value="2"/>
</dbReference>
<reference evidence="27 28" key="1">
    <citation type="journal article" date="2019" name="Sci. Data">
        <title>Hybrid genome assembly and annotation of Danionella translucida.</title>
        <authorList>
            <person name="Kadobianskyi M."/>
            <person name="Schulze L."/>
            <person name="Schuelke M."/>
            <person name="Judkewitz B."/>
        </authorList>
    </citation>
    <scope>NUCLEOTIDE SEQUENCE [LARGE SCALE GENOMIC DNA]</scope>
    <source>
        <strain evidence="27 28">Bolton</strain>
    </source>
</reference>
<keyword evidence="16 23" id="KW-0333">Golgi apparatus</keyword>
<evidence type="ECO:0000256" key="4">
    <source>
        <dbReference type="ARBA" id="ARBA00022473"/>
    </source>
</evidence>
<comment type="function">
    <molecule>Protein hedgehog</molecule>
    <text evidence="23">The C-terminal part of the hedgehog protein precursor displays an autoproteolysis activity that results in the cleavage of the full-length protein into two parts (N-product and C-product). In addition, the C-terminal part displays a cholesterol transferase activity that results by the covalent attachment of a cholesterol moiety to the C-terminal of the newly generated N-product.</text>
</comment>
<evidence type="ECO:0000256" key="12">
    <source>
        <dbReference type="ARBA" id="ARBA00022813"/>
    </source>
</evidence>
<gene>
    <name evidence="27" type="ORF">DNTS_009921</name>
</gene>
<dbReference type="PRINTS" id="PR00632">
    <property type="entry name" value="SONICHHOG"/>
</dbReference>
<dbReference type="InterPro" id="IPR000320">
    <property type="entry name" value="Hedgehog_signalling_dom"/>
</dbReference>
<dbReference type="InterPro" id="IPR050387">
    <property type="entry name" value="Hedgehog_Signaling"/>
</dbReference>
<comment type="subcellular location">
    <molecule>Protein hedgehog N-product</molecule>
    <subcellularLocation>
        <location evidence="23">Cell membrane</location>
        <topology evidence="23">Lipid-anchor</topology>
    </subcellularLocation>
</comment>
<keyword evidence="18" id="KW-0564">Palmitate</keyword>
<dbReference type="GO" id="GO:0005509">
    <property type="term" value="F:calcium ion binding"/>
    <property type="evidence" value="ECO:0007669"/>
    <property type="project" value="TreeGrafter"/>
</dbReference>
<keyword evidence="15" id="KW-0106">Calcium</keyword>
<dbReference type="GO" id="GO:0000139">
    <property type="term" value="C:Golgi membrane"/>
    <property type="evidence" value="ECO:0007669"/>
    <property type="project" value="UniProtKB-SubCell"/>
</dbReference>
<dbReference type="GO" id="GO:0007267">
    <property type="term" value="P:cell-cell signaling"/>
    <property type="evidence" value="ECO:0007669"/>
    <property type="project" value="InterPro"/>
</dbReference>
<evidence type="ECO:0000256" key="3">
    <source>
        <dbReference type="ARBA" id="ARBA00010649"/>
    </source>
</evidence>
<dbReference type="PANTHER" id="PTHR11889">
    <property type="entry name" value="HEDGEHOG"/>
    <property type="match status" value="1"/>
</dbReference>
<dbReference type="GO" id="GO:0048731">
    <property type="term" value="P:system development"/>
    <property type="evidence" value="ECO:0007669"/>
    <property type="project" value="UniProtKB-ARBA"/>
</dbReference>
<dbReference type="InterPro" id="IPR003587">
    <property type="entry name" value="Hint_dom_N"/>
</dbReference>
<dbReference type="InterPro" id="IPR036844">
    <property type="entry name" value="Hint_dom_sf"/>
</dbReference>
<comment type="catalytic activity">
    <reaction evidence="22">
        <text>glycyl-L-cysteinyl-[protein] + cholesterol + H(+) = [protein]-C-terminal glycyl cholesterol ester + N-terminal L-cysteinyl-[protein]</text>
        <dbReference type="Rhea" id="RHEA:59504"/>
        <dbReference type="Rhea" id="RHEA-COMP:12707"/>
        <dbReference type="Rhea" id="RHEA-COMP:15369"/>
        <dbReference type="Rhea" id="RHEA-COMP:15374"/>
        <dbReference type="ChEBI" id="CHEBI:15378"/>
        <dbReference type="ChEBI" id="CHEBI:16113"/>
        <dbReference type="ChEBI" id="CHEBI:65250"/>
        <dbReference type="ChEBI" id="CHEBI:143135"/>
        <dbReference type="ChEBI" id="CHEBI:143140"/>
    </reaction>
    <physiologicalReaction direction="left-to-right" evidence="22">
        <dbReference type="Rhea" id="RHEA:59505"/>
    </physiologicalReaction>
</comment>
<evidence type="ECO:0000256" key="18">
    <source>
        <dbReference type="ARBA" id="ARBA00023139"/>
    </source>
</evidence>
<evidence type="ECO:0000256" key="2">
    <source>
        <dbReference type="ARBA" id="ARBA00004613"/>
    </source>
</evidence>
<evidence type="ECO:0000256" key="22">
    <source>
        <dbReference type="ARBA" id="ARBA00048589"/>
    </source>
</evidence>
<keyword evidence="4 23" id="KW-0217">Developmental protein</keyword>
<evidence type="ECO:0000256" key="16">
    <source>
        <dbReference type="ARBA" id="ARBA00023034"/>
    </source>
</evidence>
<keyword evidence="17 23" id="KW-0472">Membrane</keyword>
<dbReference type="PANTHER" id="PTHR11889:SF39">
    <property type="entry name" value="INDIAN HEDGEHOG PROTEIN"/>
    <property type="match status" value="1"/>
</dbReference>
<dbReference type="Pfam" id="PF01079">
    <property type="entry name" value="Hint"/>
    <property type="match status" value="1"/>
</dbReference>
<name>A0A553PV34_9TELE</name>
<keyword evidence="12 23" id="KW-0068">Autocatalytic cleavage</keyword>
<organism evidence="27 28">
    <name type="scientific">Danionella cerebrum</name>
    <dbReference type="NCBI Taxonomy" id="2873325"/>
    <lineage>
        <taxon>Eukaryota</taxon>
        <taxon>Metazoa</taxon>
        <taxon>Chordata</taxon>
        <taxon>Craniata</taxon>
        <taxon>Vertebrata</taxon>
        <taxon>Euteleostomi</taxon>
        <taxon>Actinopterygii</taxon>
        <taxon>Neopterygii</taxon>
        <taxon>Teleostei</taxon>
        <taxon>Ostariophysi</taxon>
        <taxon>Cypriniformes</taxon>
        <taxon>Danionidae</taxon>
        <taxon>Danioninae</taxon>
        <taxon>Danionella</taxon>
    </lineage>
</organism>
<evidence type="ECO:0000256" key="13">
    <source>
        <dbReference type="ARBA" id="ARBA00022824"/>
    </source>
</evidence>
<dbReference type="Proteomes" id="UP000316079">
    <property type="component" value="Unassembled WGS sequence"/>
</dbReference>